<evidence type="ECO:0000256" key="2">
    <source>
        <dbReference type="SAM" id="Phobius"/>
    </source>
</evidence>
<evidence type="ECO:0000256" key="1">
    <source>
        <dbReference type="SAM" id="MobiDB-lite"/>
    </source>
</evidence>
<dbReference type="Proteomes" id="UP000786811">
    <property type="component" value="Unassembled WGS sequence"/>
</dbReference>
<accession>A0A8J2MVY7</accession>
<name>A0A8J2MVY7_COTCN</name>
<keyword evidence="2" id="KW-1133">Transmembrane helix</keyword>
<evidence type="ECO:0000313" key="4">
    <source>
        <dbReference type="Proteomes" id="UP000786811"/>
    </source>
</evidence>
<gene>
    <name evidence="3" type="ORF">HICCMSTLAB_LOCUS9335</name>
</gene>
<keyword evidence="2" id="KW-0472">Membrane</keyword>
<dbReference type="OrthoDB" id="6433308at2759"/>
<evidence type="ECO:0000313" key="3">
    <source>
        <dbReference type="EMBL" id="CAG5100002.1"/>
    </source>
</evidence>
<protein>
    <recommendedName>
        <fullName evidence="5">Glycosyltransferase family 92 protein</fullName>
    </recommendedName>
</protein>
<organism evidence="3 4">
    <name type="scientific">Cotesia congregata</name>
    <name type="common">Parasitoid wasp</name>
    <name type="synonym">Apanteles congregatus</name>
    <dbReference type="NCBI Taxonomy" id="51543"/>
    <lineage>
        <taxon>Eukaryota</taxon>
        <taxon>Metazoa</taxon>
        <taxon>Ecdysozoa</taxon>
        <taxon>Arthropoda</taxon>
        <taxon>Hexapoda</taxon>
        <taxon>Insecta</taxon>
        <taxon>Pterygota</taxon>
        <taxon>Neoptera</taxon>
        <taxon>Endopterygota</taxon>
        <taxon>Hymenoptera</taxon>
        <taxon>Apocrita</taxon>
        <taxon>Ichneumonoidea</taxon>
        <taxon>Braconidae</taxon>
        <taxon>Microgastrinae</taxon>
        <taxon>Cotesia</taxon>
    </lineage>
</organism>
<sequence length="463" mass="54223">MKVRTVPYNQKHQSSYNPSTSIKNQKMRKYYQAALALTAAVSLVALLFYRHEYNKLRFVLQVFNYFGTPQKNSLNCTNNIQVTNTYHQAASTSWQRLSEDFYIYSAYSYDEGEIKAIGFGKHSSSNNYYCRVLFDDQLEYVQGKFLVQKIDENRQDLNNDDLINNDDDQEYSGYLFTCKYEKLPDKDVVGMQVVDDKLKNYDSIPIIQVQTLYNNFNSNKTGTIICVAPPESKPLKHIDMISFLAFHDYVGWDNFIVYDYGIPFVFNEAVRKMSLFSNVQWNFTYSAVPWNFPYAQISRRVIRNLIEADCLYRTFSRASFAVTLAWDEYVNLKYHTSVEHVLSDLNKVNGKIDDKFRLNAVVFCTDYADSDSVNSPTPVILRTTRRLRNVDKDEPLFIYKRDHISSNDITQQEMDELMIINRYKKCNTNDRRQIVNGVLRFAESMPSTQIFQYYITGRLFSHN</sequence>
<evidence type="ECO:0008006" key="5">
    <source>
        <dbReference type="Google" id="ProtNLM"/>
    </source>
</evidence>
<reference evidence="3" key="1">
    <citation type="submission" date="2021-04" db="EMBL/GenBank/DDBJ databases">
        <authorList>
            <person name="Chebbi M.A.C M."/>
        </authorList>
    </citation>
    <scope>NUCLEOTIDE SEQUENCE</scope>
</reference>
<keyword evidence="4" id="KW-1185">Reference proteome</keyword>
<feature type="region of interest" description="Disordered" evidence="1">
    <location>
        <begin position="1"/>
        <end position="20"/>
    </location>
</feature>
<proteinExistence type="predicted"/>
<feature type="compositionally biased region" description="Polar residues" evidence="1">
    <location>
        <begin position="7"/>
        <end position="20"/>
    </location>
</feature>
<comment type="caution">
    <text evidence="3">The sequence shown here is derived from an EMBL/GenBank/DDBJ whole genome shotgun (WGS) entry which is preliminary data.</text>
</comment>
<keyword evidence="2" id="KW-0812">Transmembrane</keyword>
<dbReference type="AlphaFoldDB" id="A0A8J2MVY7"/>
<dbReference type="EMBL" id="CAJNRD030001122">
    <property type="protein sequence ID" value="CAG5100002.1"/>
    <property type="molecule type" value="Genomic_DNA"/>
</dbReference>
<feature type="transmembrane region" description="Helical" evidence="2">
    <location>
        <begin position="30"/>
        <end position="49"/>
    </location>
</feature>